<dbReference type="SUPFAM" id="SSF81383">
    <property type="entry name" value="F-box domain"/>
    <property type="match status" value="1"/>
</dbReference>
<dbReference type="Proteomes" id="UP000799757">
    <property type="component" value="Unassembled WGS sequence"/>
</dbReference>
<name>A0A6A6WR01_9PLEO</name>
<dbReference type="OrthoDB" id="2687876at2759"/>
<evidence type="ECO:0000313" key="4">
    <source>
        <dbReference type="Proteomes" id="UP000799757"/>
    </source>
</evidence>
<dbReference type="Pfam" id="PF00646">
    <property type="entry name" value="F-box"/>
    <property type="match status" value="1"/>
</dbReference>
<feature type="non-terminal residue" evidence="3">
    <location>
        <position position="510"/>
    </location>
</feature>
<dbReference type="InterPro" id="IPR011009">
    <property type="entry name" value="Kinase-like_dom_sf"/>
</dbReference>
<feature type="domain" description="F-box" evidence="2">
    <location>
        <begin position="49"/>
        <end position="95"/>
    </location>
</feature>
<dbReference type="SUPFAM" id="SSF56112">
    <property type="entry name" value="Protein kinase-like (PK-like)"/>
    <property type="match status" value="1"/>
</dbReference>
<keyword evidence="4" id="KW-1185">Reference proteome</keyword>
<dbReference type="InterPro" id="IPR001810">
    <property type="entry name" value="F-box_dom"/>
</dbReference>
<dbReference type="PROSITE" id="PS50181">
    <property type="entry name" value="FBOX"/>
    <property type="match status" value="1"/>
</dbReference>
<dbReference type="Gene3D" id="1.10.510.10">
    <property type="entry name" value="Transferase(Phosphotransferase) domain 1"/>
    <property type="match status" value="1"/>
</dbReference>
<dbReference type="InterPro" id="IPR036047">
    <property type="entry name" value="F-box-like_dom_sf"/>
</dbReference>
<gene>
    <name evidence="3" type="ORF">K505DRAFT_422383</name>
</gene>
<evidence type="ECO:0000259" key="2">
    <source>
        <dbReference type="PROSITE" id="PS50181"/>
    </source>
</evidence>
<sequence>MRELPMVLRHQDITYPRLRINDHTLDENIPAIPSESENDRYRAPPTQNLGALDALPTELLDEILSQLDLRTLTDFRHVNRRATELVDFLPQYKAITTCTECIAWSPKHRNWQMDYLHASREFGLDKDTMATLPRMTVIPGTYSPNGKKASKSVLIDYESALCAGVALHGSLCAMRKYTSDMETQKSQAYHAKVATAQQSRSTTHRIRRPRVTGPPDGRSGNPLRFVAIVRVPWLNRPSQEVEWGFYCLGCEKSSRPPLHHRRQFTTTSFDDHIRQCGTIQNGKHRSGEFRILVNHKSVKYITIDAGLYDVETMCFGPSLTASLPTLPPGLWNQAHISRDPTTGAPHFATASQASLPGISRTWHHTRIDHLELQMGRKLRSNVYEATCARFDLPIVAKFAPFLWEVPWLERETRAYDWIEGQQIGPEFLGHLTEEGRVIGFLVARVVDCRHAEPGDLSLCREALSRLHRLGILHGDVNRHNFLVSGGRTTLIDFDSAERPTGTGEMEVELA</sequence>
<protein>
    <recommendedName>
        <fullName evidence="2">F-box domain-containing protein</fullName>
    </recommendedName>
</protein>
<dbReference type="EMBL" id="MU002452">
    <property type="protein sequence ID" value="KAF2786512.1"/>
    <property type="molecule type" value="Genomic_DNA"/>
</dbReference>
<evidence type="ECO:0000313" key="3">
    <source>
        <dbReference type="EMBL" id="KAF2786512.1"/>
    </source>
</evidence>
<feature type="region of interest" description="Disordered" evidence="1">
    <location>
        <begin position="194"/>
        <end position="219"/>
    </location>
</feature>
<proteinExistence type="predicted"/>
<accession>A0A6A6WR01</accession>
<dbReference type="AlphaFoldDB" id="A0A6A6WR01"/>
<organism evidence="3 4">
    <name type="scientific">Melanomma pulvis-pyrius CBS 109.77</name>
    <dbReference type="NCBI Taxonomy" id="1314802"/>
    <lineage>
        <taxon>Eukaryota</taxon>
        <taxon>Fungi</taxon>
        <taxon>Dikarya</taxon>
        <taxon>Ascomycota</taxon>
        <taxon>Pezizomycotina</taxon>
        <taxon>Dothideomycetes</taxon>
        <taxon>Pleosporomycetidae</taxon>
        <taxon>Pleosporales</taxon>
        <taxon>Melanommataceae</taxon>
        <taxon>Melanomma</taxon>
    </lineage>
</organism>
<evidence type="ECO:0000256" key="1">
    <source>
        <dbReference type="SAM" id="MobiDB-lite"/>
    </source>
</evidence>
<reference evidence="3" key="1">
    <citation type="journal article" date="2020" name="Stud. Mycol.">
        <title>101 Dothideomycetes genomes: a test case for predicting lifestyles and emergence of pathogens.</title>
        <authorList>
            <person name="Haridas S."/>
            <person name="Albert R."/>
            <person name="Binder M."/>
            <person name="Bloem J."/>
            <person name="Labutti K."/>
            <person name="Salamov A."/>
            <person name="Andreopoulos B."/>
            <person name="Baker S."/>
            <person name="Barry K."/>
            <person name="Bills G."/>
            <person name="Bluhm B."/>
            <person name="Cannon C."/>
            <person name="Castanera R."/>
            <person name="Culley D."/>
            <person name="Daum C."/>
            <person name="Ezra D."/>
            <person name="Gonzalez J."/>
            <person name="Henrissat B."/>
            <person name="Kuo A."/>
            <person name="Liang C."/>
            <person name="Lipzen A."/>
            <person name="Lutzoni F."/>
            <person name="Magnuson J."/>
            <person name="Mondo S."/>
            <person name="Nolan M."/>
            <person name="Ohm R."/>
            <person name="Pangilinan J."/>
            <person name="Park H.-J."/>
            <person name="Ramirez L."/>
            <person name="Alfaro M."/>
            <person name="Sun H."/>
            <person name="Tritt A."/>
            <person name="Yoshinaga Y."/>
            <person name="Zwiers L.-H."/>
            <person name="Turgeon B."/>
            <person name="Goodwin S."/>
            <person name="Spatafora J."/>
            <person name="Crous P."/>
            <person name="Grigoriev I."/>
        </authorList>
    </citation>
    <scope>NUCLEOTIDE SEQUENCE</scope>
    <source>
        <strain evidence="3">CBS 109.77</strain>
    </source>
</reference>